<evidence type="ECO:0000256" key="3">
    <source>
        <dbReference type="SAM" id="MobiDB-lite"/>
    </source>
</evidence>
<evidence type="ECO:0000256" key="2">
    <source>
        <dbReference type="PROSITE-ProRule" id="PRU00169"/>
    </source>
</evidence>
<reference evidence="6 7" key="1">
    <citation type="submission" date="2019-02" db="EMBL/GenBank/DDBJ databases">
        <title>Genomic Encyclopedia of Type Strains, Phase IV (KMG-IV): sequencing the most valuable type-strain genomes for metagenomic binning, comparative biology and taxonomic classification.</title>
        <authorList>
            <person name="Goeker M."/>
        </authorList>
    </citation>
    <scope>NUCLEOTIDE SEQUENCE [LARGE SCALE GENOMIC DNA]</scope>
    <source>
        <strain evidence="6 7">DSM 101727</strain>
    </source>
</reference>
<protein>
    <submittedName>
        <fullName evidence="6">DNA-binding NarL/FixJ family response regulator</fullName>
    </submittedName>
</protein>
<evidence type="ECO:0000313" key="7">
    <source>
        <dbReference type="Proteomes" id="UP000294257"/>
    </source>
</evidence>
<dbReference type="PROSITE" id="PS50110">
    <property type="entry name" value="RESPONSE_REGULATORY"/>
    <property type="match status" value="1"/>
</dbReference>
<dbReference type="SUPFAM" id="SSF46894">
    <property type="entry name" value="C-terminal effector domain of the bipartite response regulators"/>
    <property type="match status" value="1"/>
</dbReference>
<evidence type="ECO:0000313" key="6">
    <source>
        <dbReference type="EMBL" id="RZS37828.1"/>
    </source>
</evidence>
<dbReference type="Proteomes" id="UP000294257">
    <property type="component" value="Unassembled WGS sequence"/>
</dbReference>
<feature type="compositionally biased region" description="Basic and acidic residues" evidence="3">
    <location>
        <begin position="1"/>
        <end position="13"/>
    </location>
</feature>
<sequence>MARGADQRPDQTARPRRSAAPNGGIGVALIDGVPLFREGLSALVMRTAGLRWIGAADSPSVAMQMCERLRPNVVLVDSGLDPRNQLSRMLVGSDTDLAVILLVRDSHRNTQYVANGIAAGVAGVLLRSSEPPQIVDAIRAVYDRRRHIDPALTSMVTAPGARTPHNNTNGDGLRPLSQREYQVLHLIADGLENQAIAKILYVSVETVRTHVKSILRKLAARDRTHAVAVAFRSGVLVAPRDMSHAEQSPHRVVAHVRAGNRG</sequence>
<dbReference type="PROSITE" id="PS00622">
    <property type="entry name" value="HTH_LUXR_1"/>
    <property type="match status" value="1"/>
</dbReference>
<dbReference type="PANTHER" id="PTHR43214:SF43">
    <property type="entry name" value="TWO-COMPONENT RESPONSE REGULATOR"/>
    <property type="match status" value="1"/>
</dbReference>
<organism evidence="6 7">
    <name type="scientific">Herbihabitans rhizosphaerae</name>
    <dbReference type="NCBI Taxonomy" id="1872711"/>
    <lineage>
        <taxon>Bacteria</taxon>
        <taxon>Bacillati</taxon>
        <taxon>Actinomycetota</taxon>
        <taxon>Actinomycetes</taxon>
        <taxon>Pseudonocardiales</taxon>
        <taxon>Pseudonocardiaceae</taxon>
        <taxon>Herbihabitans</taxon>
    </lineage>
</organism>
<dbReference type="EMBL" id="SGWQ01000005">
    <property type="protein sequence ID" value="RZS37828.1"/>
    <property type="molecule type" value="Genomic_DNA"/>
</dbReference>
<gene>
    <name evidence="6" type="ORF">EV193_105387</name>
</gene>
<dbReference type="RefSeq" id="WP_130345256.1">
    <property type="nucleotide sequence ID" value="NZ_SGWQ01000005.1"/>
</dbReference>
<dbReference type="OrthoDB" id="3534994at2"/>
<feature type="region of interest" description="Disordered" evidence="3">
    <location>
        <begin position="1"/>
        <end position="20"/>
    </location>
</feature>
<keyword evidence="2" id="KW-0597">Phosphoprotein</keyword>
<dbReference type="CDD" id="cd06170">
    <property type="entry name" value="LuxR_C_like"/>
    <property type="match status" value="1"/>
</dbReference>
<dbReference type="InterPro" id="IPR039420">
    <property type="entry name" value="WalR-like"/>
</dbReference>
<comment type="caution">
    <text evidence="6">The sequence shown here is derived from an EMBL/GenBank/DDBJ whole genome shotgun (WGS) entry which is preliminary data.</text>
</comment>
<name>A0A4Q7KMC3_9PSEU</name>
<dbReference type="InterPro" id="IPR016032">
    <property type="entry name" value="Sig_transdc_resp-reg_C-effctor"/>
</dbReference>
<dbReference type="PROSITE" id="PS50043">
    <property type="entry name" value="HTH_LUXR_2"/>
    <property type="match status" value="1"/>
</dbReference>
<feature type="modified residue" description="4-aspartylphosphate" evidence="2">
    <location>
        <position position="77"/>
    </location>
</feature>
<accession>A0A4Q7KMC3</accession>
<dbReference type="SUPFAM" id="SSF52172">
    <property type="entry name" value="CheY-like"/>
    <property type="match status" value="1"/>
</dbReference>
<dbReference type="AlphaFoldDB" id="A0A4Q7KMC3"/>
<feature type="domain" description="HTH luxR-type" evidence="4">
    <location>
        <begin position="169"/>
        <end position="234"/>
    </location>
</feature>
<keyword evidence="7" id="KW-1185">Reference proteome</keyword>
<dbReference type="Pfam" id="PF00196">
    <property type="entry name" value="GerE"/>
    <property type="match status" value="1"/>
</dbReference>
<dbReference type="PANTHER" id="PTHR43214">
    <property type="entry name" value="TWO-COMPONENT RESPONSE REGULATOR"/>
    <property type="match status" value="1"/>
</dbReference>
<evidence type="ECO:0000259" key="5">
    <source>
        <dbReference type="PROSITE" id="PS50110"/>
    </source>
</evidence>
<proteinExistence type="predicted"/>
<dbReference type="GO" id="GO:0006355">
    <property type="term" value="P:regulation of DNA-templated transcription"/>
    <property type="evidence" value="ECO:0007669"/>
    <property type="project" value="InterPro"/>
</dbReference>
<evidence type="ECO:0000256" key="1">
    <source>
        <dbReference type="ARBA" id="ARBA00023125"/>
    </source>
</evidence>
<feature type="domain" description="Response regulatory" evidence="5">
    <location>
        <begin position="26"/>
        <end position="142"/>
    </location>
</feature>
<evidence type="ECO:0000259" key="4">
    <source>
        <dbReference type="PROSITE" id="PS50043"/>
    </source>
</evidence>
<dbReference type="GO" id="GO:0000160">
    <property type="term" value="P:phosphorelay signal transduction system"/>
    <property type="evidence" value="ECO:0007669"/>
    <property type="project" value="InterPro"/>
</dbReference>
<dbReference type="InterPro" id="IPR011006">
    <property type="entry name" value="CheY-like_superfamily"/>
</dbReference>
<dbReference type="GO" id="GO:0003677">
    <property type="term" value="F:DNA binding"/>
    <property type="evidence" value="ECO:0007669"/>
    <property type="project" value="UniProtKB-KW"/>
</dbReference>
<dbReference type="Gene3D" id="3.40.50.2300">
    <property type="match status" value="1"/>
</dbReference>
<dbReference type="InterPro" id="IPR001789">
    <property type="entry name" value="Sig_transdc_resp-reg_receiver"/>
</dbReference>
<dbReference type="PRINTS" id="PR00038">
    <property type="entry name" value="HTHLUXR"/>
</dbReference>
<keyword evidence="1 6" id="KW-0238">DNA-binding</keyword>
<dbReference type="SMART" id="SM00421">
    <property type="entry name" value="HTH_LUXR"/>
    <property type="match status" value="1"/>
</dbReference>
<dbReference type="InterPro" id="IPR000792">
    <property type="entry name" value="Tscrpt_reg_LuxR_C"/>
</dbReference>